<evidence type="ECO:0000313" key="2">
    <source>
        <dbReference type="EMBL" id="MBC2889139.1"/>
    </source>
</evidence>
<gene>
    <name evidence="2" type="ORF">H7313_07240</name>
</gene>
<comment type="caution">
    <text evidence="2">The sequence shown here is derived from an EMBL/GenBank/DDBJ whole genome shotgun (WGS) entry which is preliminary data.</text>
</comment>
<feature type="compositionally biased region" description="Acidic residues" evidence="1">
    <location>
        <begin position="30"/>
        <end position="41"/>
    </location>
</feature>
<organism evidence="2 3">
    <name type="scientific">Gordonibacter massiliensis</name>
    <name type="common">ex Traore et al. 2017</name>
    <dbReference type="NCBI Taxonomy" id="1841863"/>
    <lineage>
        <taxon>Bacteria</taxon>
        <taxon>Bacillati</taxon>
        <taxon>Actinomycetota</taxon>
        <taxon>Coriobacteriia</taxon>
        <taxon>Eggerthellales</taxon>
        <taxon>Eggerthellaceae</taxon>
        <taxon>Gordonibacter</taxon>
    </lineage>
</organism>
<keyword evidence="3" id="KW-1185">Reference proteome</keyword>
<name>A0A842JIS3_9ACTN</name>
<dbReference type="InterPro" id="IPR046776">
    <property type="entry name" value="Pectate_lyase_5"/>
</dbReference>
<reference evidence="2 3" key="1">
    <citation type="submission" date="2020-08" db="EMBL/GenBank/DDBJ databases">
        <authorList>
            <person name="Liu C."/>
            <person name="Sun Q."/>
        </authorList>
    </citation>
    <scope>NUCLEOTIDE SEQUENCE [LARGE SCALE GENOMIC DNA]</scope>
    <source>
        <strain evidence="2 3">N22</strain>
    </source>
</reference>
<evidence type="ECO:0000313" key="3">
    <source>
        <dbReference type="Proteomes" id="UP000587396"/>
    </source>
</evidence>
<feature type="compositionally biased region" description="Basic and acidic residues" evidence="1">
    <location>
        <begin position="1"/>
        <end position="10"/>
    </location>
</feature>
<dbReference type="AlphaFoldDB" id="A0A842JIS3"/>
<evidence type="ECO:0000256" key="1">
    <source>
        <dbReference type="SAM" id="MobiDB-lite"/>
    </source>
</evidence>
<dbReference type="InterPro" id="IPR011050">
    <property type="entry name" value="Pectin_lyase_fold/virulence"/>
</dbReference>
<dbReference type="RefSeq" id="WP_185905018.1">
    <property type="nucleotide sequence ID" value="NZ_JACMSE010000004.1"/>
</dbReference>
<protein>
    <submittedName>
        <fullName evidence="2">Uncharacterized protein</fullName>
    </submittedName>
</protein>
<accession>A0A842JIS3</accession>
<dbReference type="Pfam" id="PF20585">
    <property type="entry name" value="Pectate_lyase_5"/>
    <property type="match status" value="1"/>
</dbReference>
<sequence>MPQGEARGDADDRDGLDDGGAGGLSHEPEAEPEAAEPEGGDADAAAAEEPAPPAAMSDVEDGGAPAEPLDAAEEGRASSPVTTFQELSAAVAAPDVDAIVLGGDIVMTGHITIPAAKTALTIDGQGRYALEQQGATTFTSSSTASPVYTLRNMTIVGRTYYGVVWCTAASGAPTIVLDNVDYTGPQLVYNRYGNVSFVGENNVLVKSNGSNSNTAEEIGEVHGVSVLGKLTVESTSVGSAFFWMFGAGSEKPFLTIASGAQASFKTSANTGRGFFWIEGTTYNVVLNVEDGASLLVDITGYNPLSTAEDHRVDSMRIGRNATAVFNFAGGIALSNELVVEEGAILRMNYLNKPGTNGSAYAYPLFRFLSPAGGDPVVQIDRAKAVVFAVQPSNRPIFGLAQANSLRFATTDFNYWPTYASAAAQEKPARMWSSEDPDGLLATLDLAAGQDVLKSIASNDDGLAAEFDLKGARVIQVGTEPLLLAPERQWAHSAAATGSTEPAARVYVDYAGNDGSERSFSGTSDDAGRYSVAIDNTAVDSRTALEVTAVHDFVALKRKVAVLEAESPSADPVLQIVRQGDPFPTDAWALIENADAGDEGPLQAVIAEAPGTDVVGPAVAKVALTNATGKSTLVTVPVFVTDESTVVDTTRRVALRAEDFSFRMGEFPRDDAARFVLDRSRAQAWDVLTGEDLSPEIVLPVNPLAEAAGTQTVTLSARGVERAIAVTIVDEASWVDVRIPTKMLFGTLDVYEGGKIVSPLYEIENGSSLPVSVSLAGFDVAEGDGVNLMSGPEAASGGNDLKLDLSVDGATALEYLHPFAAESPSAGWRTTLAPSARTCLAFSGTYLGAFSPGVVHRPSYSLVWSFAPVFEGETYDR</sequence>
<dbReference type="SUPFAM" id="SSF51126">
    <property type="entry name" value="Pectin lyase-like"/>
    <property type="match status" value="1"/>
</dbReference>
<dbReference type="EMBL" id="JACMSE010000004">
    <property type="protein sequence ID" value="MBC2889139.1"/>
    <property type="molecule type" value="Genomic_DNA"/>
</dbReference>
<dbReference type="Proteomes" id="UP000587396">
    <property type="component" value="Unassembled WGS sequence"/>
</dbReference>
<feature type="region of interest" description="Disordered" evidence="1">
    <location>
        <begin position="1"/>
        <end position="81"/>
    </location>
</feature>
<proteinExistence type="predicted"/>